<dbReference type="InterPro" id="IPR036250">
    <property type="entry name" value="AcylCo_DH-like_C"/>
</dbReference>
<gene>
    <name evidence="9" type="ORF">N0K08_12040</name>
</gene>
<dbReference type="InterPro" id="IPR037069">
    <property type="entry name" value="AcylCoA_DH/ox_N_sf"/>
</dbReference>
<dbReference type="Gene3D" id="2.40.110.10">
    <property type="entry name" value="Butyryl-CoA Dehydrogenase, subunit A, domain 2"/>
    <property type="match status" value="1"/>
</dbReference>
<dbReference type="InterPro" id="IPR006091">
    <property type="entry name" value="Acyl-CoA_Oxase/DH_mid-dom"/>
</dbReference>
<dbReference type="Pfam" id="PF02771">
    <property type="entry name" value="Acyl-CoA_dh_N"/>
    <property type="match status" value="1"/>
</dbReference>
<evidence type="ECO:0000256" key="4">
    <source>
        <dbReference type="ARBA" id="ARBA00022827"/>
    </source>
</evidence>
<dbReference type="Proteomes" id="UP001525968">
    <property type="component" value="Unassembled WGS sequence"/>
</dbReference>
<dbReference type="Gene3D" id="1.10.540.10">
    <property type="entry name" value="Acyl-CoA dehydrogenase/oxidase, N-terminal domain"/>
    <property type="match status" value="1"/>
</dbReference>
<organism evidence="9 10">
    <name type="scientific">Acidovorax bellezanensis</name>
    <dbReference type="NCBI Taxonomy" id="2976702"/>
    <lineage>
        <taxon>Bacteria</taxon>
        <taxon>Pseudomonadati</taxon>
        <taxon>Pseudomonadota</taxon>
        <taxon>Betaproteobacteria</taxon>
        <taxon>Burkholderiales</taxon>
        <taxon>Comamonadaceae</taxon>
        <taxon>Acidovorax</taxon>
    </lineage>
</organism>
<comment type="caution">
    <text evidence="9">The sequence shown here is derived from an EMBL/GenBank/DDBJ whole genome shotgun (WGS) entry which is preliminary data.</text>
</comment>
<dbReference type="InterPro" id="IPR046373">
    <property type="entry name" value="Acyl-CoA_Oxase/DH_mid-dom_sf"/>
</dbReference>
<evidence type="ECO:0000256" key="1">
    <source>
        <dbReference type="ARBA" id="ARBA00001974"/>
    </source>
</evidence>
<evidence type="ECO:0000313" key="10">
    <source>
        <dbReference type="Proteomes" id="UP001525968"/>
    </source>
</evidence>
<evidence type="ECO:0000259" key="8">
    <source>
        <dbReference type="Pfam" id="PF02771"/>
    </source>
</evidence>
<dbReference type="PANTHER" id="PTHR43884:SF20">
    <property type="entry name" value="ACYL-COA DEHYDROGENASE FADE28"/>
    <property type="match status" value="1"/>
</dbReference>
<evidence type="ECO:0000313" key="9">
    <source>
        <dbReference type="EMBL" id="MCT9811369.1"/>
    </source>
</evidence>
<keyword evidence="5" id="KW-0560">Oxidoreductase</keyword>
<dbReference type="InterPro" id="IPR009075">
    <property type="entry name" value="AcylCo_DH/oxidase_C"/>
</dbReference>
<evidence type="ECO:0000259" key="7">
    <source>
        <dbReference type="Pfam" id="PF02770"/>
    </source>
</evidence>
<dbReference type="SUPFAM" id="SSF56645">
    <property type="entry name" value="Acyl-CoA dehydrogenase NM domain-like"/>
    <property type="match status" value="1"/>
</dbReference>
<dbReference type="CDD" id="cd00567">
    <property type="entry name" value="ACAD"/>
    <property type="match status" value="1"/>
</dbReference>
<dbReference type="SUPFAM" id="SSF47203">
    <property type="entry name" value="Acyl-CoA dehydrogenase C-terminal domain-like"/>
    <property type="match status" value="1"/>
</dbReference>
<proteinExistence type="inferred from homology"/>
<dbReference type="RefSeq" id="WP_261500595.1">
    <property type="nucleotide sequence ID" value="NZ_JAODYH010000005.1"/>
</dbReference>
<name>A0ABT2PNG7_9BURK</name>
<dbReference type="InterPro" id="IPR009100">
    <property type="entry name" value="AcylCoA_DH/oxidase_NM_dom_sf"/>
</dbReference>
<reference evidence="9 10" key="1">
    <citation type="submission" date="2022-09" db="EMBL/GenBank/DDBJ databases">
        <title>Draft genome of isolate Be4.</title>
        <authorList>
            <person name="Sanchez-Castro I."/>
            <person name="Martinez-Rodriguez P."/>
            <person name="Descostes M."/>
            <person name="Merroun M."/>
        </authorList>
    </citation>
    <scope>NUCLEOTIDE SEQUENCE [LARGE SCALE GENOMIC DNA]</scope>
    <source>
        <strain evidence="9 10">Be4</strain>
    </source>
</reference>
<evidence type="ECO:0000256" key="5">
    <source>
        <dbReference type="ARBA" id="ARBA00023002"/>
    </source>
</evidence>
<feature type="domain" description="Acyl-CoA dehydrogenase/oxidase N-terminal" evidence="8">
    <location>
        <begin position="6"/>
        <end position="99"/>
    </location>
</feature>
<feature type="domain" description="Acyl-CoA oxidase/dehydrogenase middle" evidence="7">
    <location>
        <begin position="117"/>
        <end position="207"/>
    </location>
</feature>
<keyword evidence="3" id="KW-0285">Flavoprotein</keyword>
<dbReference type="Pfam" id="PF00441">
    <property type="entry name" value="Acyl-CoA_dh_1"/>
    <property type="match status" value="1"/>
</dbReference>
<keyword evidence="10" id="KW-1185">Reference proteome</keyword>
<keyword evidence="4" id="KW-0274">FAD</keyword>
<evidence type="ECO:0000256" key="2">
    <source>
        <dbReference type="ARBA" id="ARBA00009347"/>
    </source>
</evidence>
<evidence type="ECO:0000259" key="6">
    <source>
        <dbReference type="Pfam" id="PF00441"/>
    </source>
</evidence>
<comment type="cofactor">
    <cofactor evidence="1">
        <name>FAD</name>
        <dbReference type="ChEBI" id="CHEBI:57692"/>
    </cofactor>
</comment>
<evidence type="ECO:0000256" key="3">
    <source>
        <dbReference type="ARBA" id="ARBA00022630"/>
    </source>
</evidence>
<sequence length="377" mass="40572">MDFRLSEEQQQFADSLQRWIARDYSFEARQKIVASAPGVSDPAYAALTELGALALAVPEEAGGLGGSPEDLMIVMKEIGRGLVIEPYFATVLAADFLRRGGHTAVLEQVAAGTLQLACALNEKEAGHELFNIAVTARADGDAYVVQGSKCAVIHGAQADALVVSVRTSGAPRDQDGISLLYVPRDTPGMTITEYRTYDGQRAASVTFDQARLPATALIGQAGKGWEILEAATDFGVVLLCAEAVGAMEAANALTLDYLKTRQQFGVPIGTFQVLQHRMADMSMHAELAKSITILATVKAHRAPANERRKLVSAAKVRVGKAMQFIGQQAIQMHGGMGMTNEMSIAHYFKRLTAIETTLGNTDFHRTRFTRLPDFASA</sequence>
<comment type="similarity">
    <text evidence="2">Belongs to the acyl-CoA dehydrogenase family.</text>
</comment>
<dbReference type="InterPro" id="IPR013786">
    <property type="entry name" value="AcylCoA_DH/ox_N"/>
</dbReference>
<accession>A0ABT2PNG7</accession>
<feature type="domain" description="Acyl-CoA dehydrogenase/oxidase C-terminal" evidence="6">
    <location>
        <begin position="222"/>
        <end position="367"/>
    </location>
</feature>
<protein>
    <submittedName>
        <fullName evidence="9">Acyl-CoA dehydrogenase family protein</fullName>
    </submittedName>
</protein>
<dbReference type="PANTHER" id="PTHR43884">
    <property type="entry name" value="ACYL-COA DEHYDROGENASE"/>
    <property type="match status" value="1"/>
</dbReference>
<dbReference type="EMBL" id="JAODYH010000005">
    <property type="protein sequence ID" value="MCT9811369.1"/>
    <property type="molecule type" value="Genomic_DNA"/>
</dbReference>
<dbReference type="Gene3D" id="1.20.140.10">
    <property type="entry name" value="Butyryl-CoA Dehydrogenase, subunit A, domain 3"/>
    <property type="match status" value="1"/>
</dbReference>
<dbReference type="Pfam" id="PF02770">
    <property type="entry name" value="Acyl-CoA_dh_M"/>
    <property type="match status" value="1"/>
</dbReference>